<keyword evidence="1" id="KW-0805">Transcription regulation</keyword>
<dbReference type="NCBIfam" id="NF033788">
    <property type="entry name" value="HTH_metalloreg"/>
    <property type="match status" value="1"/>
</dbReference>
<dbReference type="GO" id="GO:0003700">
    <property type="term" value="F:DNA-binding transcription factor activity"/>
    <property type="evidence" value="ECO:0007669"/>
    <property type="project" value="InterPro"/>
</dbReference>
<dbReference type="RefSeq" id="WP_130614804.1">
    <property type="nucleotide sequence ID" value="NZ_AP019400.1"/>
</dbReference>
<evidence type="ECO:0000313" key="5">
    <source>
        <dbReference type="EMBL" id="BBI35815.1"/>
    </source>
</evidence>
<organism evidence="5 6">
    <name type="scientific">Cohnella abietis</name>
    <dbReference type="NCBI Taxonomy" id="2507935"/>
    <lineage>
        <taxon>Bacteria</taxon>
        <taxon>Bacillati</taxon>
        <taxon>Bacillota</taxon>
        <taxon>Bacilli</taxon>
        <taxon>Bacillales</taxon>
        <taxon>Paenibacillaceae</taxon>
        <taxon>Cohnella</taxon>
    </lineage>
</organism>
<evidence type="ECO:0000256" key="2">
    <source>
        <dbReference type="ARBA" id="ARBA00023125"/>
    </source>
</evidence>
<keyword evidence="6" id="KW-1185">Reference proteome</keyword>
<dbReference type="PANTHER" id="PTHR33154">
    <property type="entry name" value="TRANSCRIPTIONAL REGULATOR, ARSR FAMILY"/>
    <property type="match status" value="1"/>
</dbReference>
<protein>
    <submittedName>
        <fullName evidence="5">Transcriptional regulator</fullName>
    </submittedName>
</protein>
<evidence type="ECO:0000259" key="4">
    <source>
        <dbReference type="PROSITE" id="PS50987"/>
    </source>
</evidence>
<reference evidence="5 6" key="1">
    <citation type="submission" date="2019-01" db="EMBL/GenBank/DDBJ databases">
        <title>Complete genome sequence of Cohnella hallensis HS21 isolated from Korean fir (Abies koreana) rhizospheric soil.</title>
        <authorList>
            <person name="Jiang L."/>
            <person name="Kang S.W."/>
            <person name="Kim S."/>
            <person name="Jung J."/>
            <person name="Kim C.Y."/>
            <person name="Kim D.H."/>
            <person name="Kim S.W."/>
            <person name="Lee J."/>
        </authorList>
    </citation>
    <scope>NUCLEOTIDE SEQUENCE [LARGE SCALE GENOMIC DNA]</scope>
    <source>
        <strain evidence="5 6">HS21</strain>
    </source>
</reference>
<dbReference type="OrthoDB" id="9798835at2"/>
<dbReference type="KEGG" id="cohn:KCTCHS21_52140"/>
<dbReference type="InterPro" id="IPR036388">
    <property type="entry name" value="WH-like_DNA-bd_sf"/>
</dbReference>
<sequence>MKPQGIDPMDIRSITKFLTALGDPVRLQILTLLGNVKRFNVGEISAQFEISRPAISHHLKILKDADIVESQKVGQEVYYWLSRDTVVASLRSLADAAESYSCGE</sequence>
<dbReference type="InterPro" id="IPR011991">
    <property type="entry name" value="ArsR-like_HTH"/>
</dbReference>
<dbReference type="SUPFAM" id="SSF46785">
    <property type="entry name" value="Winged helix' DNA-binding domain"/>
    <property type="match status" value="1"/>
</dbReference>
<dbReference type="SMART" id="SM00418">
    <property type="entry name" value="HTH_ARSR"/>
    <property type="match status" value="1"/>
</dbReference>
<dbReference type="CDD" id="cd00090">
    <property type="entry name" value="HTH_ARSR"/>
    <property type="match status" value="1"/>
</dbReference>
<evidence type="ECO:0000313" key="6">
    <source>
        <dbReference type="Proteomes" id="UP000289856"/>
    </source>
</evidence>
<gene>
    <name evidence="5" type="primary">arsR_3</name>
    <name evidence="5" type="ORF">KCTCHS21_52140</name>
</gene>
<dbReference type="GO" id="GO:0003677">
    <property type="term" value="F:DNA binding"/>
    <property type="evidence" value="ECO:0007669"/>
    <property type="project" value="UniProtKB-KW"/>
</dbReference>
<dbReference type="Pfam" id="PF01022">
    <property type="entry name" value="HTH_5"/>
    <property type="match status" value="1"/>
</dbReference>
<dbReference type="AlphaFoldDB" id="A0A3T1DCZ6"/>
<evidence type="ECO:0000256" key="1">
    <source>
        <dbReference type="ARBA" id="ARBA00023015"/>
    </source>
</evidence>
<dbReference type="PRINTS" id="PR00778">
    <property type="entry name" value="HTHARSR"/>
</dbReference>
<dbReference type="PANTHER" id="PTHR33154:SF33">
    <property type="entry name" value="TRANSCRIPTIONAL REPRESSOR SDPR"/>
    <property type="match status" value="1"/>
</dbReference>
<evidence type="ECO:0000256" key="3">
    <source>
        <dbReference type="ARBA" id="ARBA00023163"/>
    </source>
</evidence>
<proteinExistence type="predicted"/>
<dbReference type="Proteomes" id="UP000289856">
    <property type="component" value="Chromosome"/>
</dbReference>
<name>A0A3T1DCZ6_9BACL</name>
<dbReference type="InterPro" id="IPR001845">
    <property type="entry name" value="HTH_ArsR_DNA-bd_dom"/>
</dbReference>
<keyword evidence="3" id="KW-0804">Transcription</keyword>
<accession>A0A3T1DCZ6</accession>
<dbReference type="InterPro" id="IPR051081">
    <property type="entry name" value="HTH_MetalResp_TranReg"/>
</dbReference>
<keyword evidence="2" id="KW-0238">DNA-binding</keyword>
<dbReference type="PROSITE" id="PS50987">
    <property type="entry name" value="HTH_ARSR_2"/>
    <property type="match status" value="1"/>
</dbReference>
<feature type="domain" description="HTH arsR-type" evidence="4">
    <location>
        <begin position="6"/>
        <end position="101"/>
    </location>
</feature>
<dbReference type="Gene3D" id="1.10.10.10">
    <property type="entry name" value="Winged helix-like DNA-binding domain superfamily/Winged helix DNA-binding domain"/>
    <property type="match status" value="1"/>
</dbReference>
<dbReference type="InterPro" id="IPR036390">
    <property type="entry name" value="WH_DNA-bd_sf"/>
</dbReference>
<dbReference type="EMBL" id="AP019400">
    <property type="protein sequence ID" value="BBI35815.1"/>
    <property type="molecule type" value="Genomic_DNA"/>
</dbReference>